<protein>
    <submittedName>
        <fullName evidence="3">Beta-lactamase</fullName>
    </submittedName>
</protein>
<dbReference type="OrthoDB" id="1522765at2"/>
<keyword evidence="1" id="KW-0732">Signal</keyword>
<dbReference type="InterPro" id="IPR001466">
    <property type="entry name" value="Beta-lactam-related"/>
</dbReference>
<feature type="domain" description="Beta-lactamase-related" evidence="2">
    <location>
        <begin position="42"/>
        <end position="389"/>
    </location>
</feature>
<comment type="caution">
    <text evidence="3">The sequence shown here is derived from an EMBL/GenBank/DDBJ whole genome shotgun (WGS) entry which is preliminary data.</text>
</comment>
<dbReference type="eggNOG" id="COG1680">
    <property type="taxonomic scope" value="Bacteria"/>
</dbReference>
<keyword evidence="4" id="KW-1185">Reference proteome</keyword>
<accession>A3I1B3</accession>
<sequence>MYKSIYIKLFVTILLISNQAVSQTTLHEASTLSVERLTRYDDFIEKEISKGSLPGAVLMVSKNGDVMHHEAYGSSDIVSQKEMVKDQIFFIQSMTKPIVTTAFMMLYEEGHFQLNDPVEKYLPWFKDYVIAIDPSKGISGGTIAAKNKITIAQLLSHTAGFSHGIAEGKLEEEIRTALYGSPQENIESRVKTLINQPMIGEPGNQWFYSASPDVLALLIEKFSGMSTAQFLQTKLFDPLEMEDTGYNLNEEQKTRMVQLHAIDGNGELIKLEDQTPTEGNKVYGGTHGLFSTAEDYLKFTRMLLNGGESNGTRFLSPKTIEIMTIDQANGLYQSPGHGFGFGFAVLEDLADAKALGSEGQYFWSGAYCTFFFVDPKEDLIAIFMTQMAPYNNFWGEKMRQFVYQAIE</sequence>
<evidence type="ECO:0000256" key="1">
    <source>
        <dbReference type="SAM" id="SignalP"/>
    </source>
</evidence>
<dbReference type="InterPro" id="IPR050789">
    <property type="entry name" value="Diverse_Enzym_Activities"/>
</dbReference>
<proteinExistence type="predicted"/>
<dbReference type="EMBL" id="AAXU02000001">
    <property type="protein sequence ID" value="EAZ79579.1"/>
    <property type="molecule type" value="Genomic_DNA"/>
</dbReference>
<dbReference type="PANTHER" id="PTHR43283">
    <property type="entry name" value="BETA-LACTAMASE-RELATED"/>
    <property type="match status" value="1"/>
</dbReference>
<evidence type="ECO:0000313" key="3">
    <source>
        <dbReference type="EMBL" id="EAZ79579.1"/>
    </source>
</evidence>
<reference evidence="3 4" key="1">
    <citation type="journal article" date="2011" name="J. Bacteriol.">
        <title>Complete genome sequence of Algoriphagus sp. PR1, bacterial prey of a colony-forming choanoflagellate.</title>
        <authorList>
            <person name="Alegado R.A."/>
            <person name="Ferriera S."/>
            <person name="Nusbaum C."/>
            <person name="Young S.K."/>
            <person name="Zeng Q."/>
            <person name="Imamovic A."/>
            <person name="Fairclough S.R."/>
            <person name="King N."/>
        </authorList>
    </citation>
    <scope>NUCLEOTIDE SEQUENCE [LARGE SCALE GENOMIC DNA]</scope>
    <source>
        <strain evidence="3 4">PR1</strain>
    </source>
</reference>
<evidence type="ECO:0000313" key="4">
    <source>
        <dbReference type="Proteomes" id="UP000003919"/>
    </source>
</evidence>
<dbReference type="Pfam" id="PF00144">
    <property type="entry name" value="Beta-lactamase"/>
    <property type="match status" value="1"/>
</dbReference>
<dbReference type="Proteomes" id="UP000003919">
    <property type="component" value="Unassembled WGS sequence"/>
</dbReference>
<evidence type="ECO:0000259" key="2">
    <source>
        <dbReference type="Pfam" id="PF00144"/>
    </source>
</evidence>
<feature type="chain" id="PRO_5002653296" evidence="1">
    <location>
        <begin position="23"/>
        <end position="407"/>
    </location>
</feature>
<feature type="signal peptide" evidence="1">
    <location>
        <begin position="1"/>
        <end position="22"/>
    </location>
</feature>
<dbReference type="AlphaFoldDB" id="A3I1B3"/>
<dbReference type="RefSeq" id="WP_008199736.1">
    <property type="nucleotide sequence ID" value="NZ_CM001023.1"/>
</dbReference>
<dbReference type="HOGENOM" id="CLU_020027_11_2_10"/>
<organism evidence="3 4">
    <name type="scientific">Algoriphagus machipongonensis</name>
    <dbReference type="NCBI Taxonomy" id="388413"/>
    <lineage>
        <taxon>Bacteria</taxon>
        <taxon>Pseudomonadati</taxon>
        <taxon>Bacteroidota</taxon>
        <taxon>Cytophagia</taxon>
        <taxon>Cytophagales</taxon>
        <taxon>Cyclobacteriaceae</taxon>
        <taxon>Algoriphagus</taxon>
    </lineage>
</organism>
<dbReference type="PANTHER" id="PTHR43283:SF3">
    <property type="entry name" value="BETA-LACTAMASE FAMILY PROTEIN (AFU_ORTHOLOGUE AFUA_5G07500)"/>
    <property type="match status" value="1"/>
</dbReference>
<name>A3I1B3_9BACT</name>
<gene>
    <name evidence="3" type="ORF">ALPR1_08143</name>
</gene>
<dbReference type="InterPro" id="IPR012338">
    <property type="entry name" value="Beta-lactam/transpept-like"/>
</dbReference>
<dbReference type="SUPFAM" id="SSF56601">
    <property type="entry name" value="beta-lactamase/transpeptidase-like"/>
    <property type="match status" value="1"/>
</dbReference>
<dbReference type="STRING" id="388413.ALPR1_08143"/>
<dbReference type="Gene3D" id="3.40.710.10">
    <property type="entry name" value="DD-peptidase/beta-lactamase superfamily"/>
    <property type="match status" value="1"/>
</dbReference>